<evidence type="ECO:0000313" key="7">
    <source>
        <dbReference type="EMBL" id="GEE03865.1"/>
    </source>
</evidence>
<comment type="subcellular location">
    <subcellularLocation>
        <location evidence="1">Cell membrane</location>
        <topology evidence="1">Multi-pass membrane protein</topology>
    </subcellularLocation>
</comment>
<evidence type="ECO:0000256" key="1">
    <source>
        <dbReference type="ARBA" id="ARBA00004651"/>
    </source>
</evidence>
<dbReference type="EMBL" id="BJOV01000005">
    <property type="protein sequence ID" value="GEE03865.1"/>
    <property type="molecule type" value="Genomic_DNA"/>
</dbReference>
<protein>
    <recommendedName>
        <fullName evidence="9">Cytochrome c oxidase assembly protein</fullName>
    </recommendedName>
</protein>
<evidence type="ECO:0000256" key="6">
    <source>
        <dbReference type="SAM" id="Phobius"/>
    </source>
</evidence>
<feature type="transmembrane region" description="Helical" evidence="6">
    <location>
        <begin position="154"/>
        <end position="179"/>
    </location>
</feature>
<feature type="transmembrane region" description="Helical" evidence="6">
    <location>
        <begin position="21"/>
        <end position="39"/>
    </location>
</feature>
<dbReference type="Proteomes" id="UP000444960">
    <property type="component" value="Unassembled WGS sequence"/>
</dbReference>
<feature type="transmembrane region" description="Helical" evidence="6">
    <location>
        <begin position="128"/>
        <end position="148"/>
    </location>
</feature>
<reference evidence="8" key="1">
    <citation type="submission" date="2019-06" db="EMBL/GenBank/DDBJ databases">
        <title>Gordonia isolated from sludge of a wastewater treatment plant.</title>
        <authorList>
            <person name="Tamura T."/>
            <person name="Aoyama K."/>
            <person name="Kang Y."/>
            <person name="Saito S."/>
            <person name="Akiyama N."/>
            <person name="Yazawa K."/>
            <person name="Gonoi T."/>
            <person name="Mikami Y."/>
        </authorList>
    </citation>
    <scope>NUCLEOTIDE SEQUENCE [LARGE SCALE GENOMIC DNA]</scope>
    <source>
        <strain evidence="8">NBRC 107696</strain>
    </source>
</reference>
<dbReference type="RefSeq" id="WP_161897311.1">
    <property type="nucleotide sequence ID" value="NZ_BJOV01000005.1"/>
</dbReference>
<keyword evidence="5 6" id="KW-0472">Membrane</keyword>
<dbReference type="Pfam" id="PF09678">
    <property type="entry name" value="Caa3_CtaG"/>
    <property type="match status" value="1"/>
</dbReference>
<evidence type="ECO:0000313" key="8">
    <source>
        <dbReference type="Proteomes" id="UP000444960"/>
    </source>
</evidence>
<comment type="caution">
    <text evidence="7">The sequence shown here is derived from an EMBL/GenBank/DDBJ whole genome shotgun (WGS) entry which is preliminary data.</text>
</comment>
<name>A0A7I9VEZ3_9ACTN</name>
<gene>
    <name evidence="7" type="ORF">nbrc107696_43110</name>
</gene>
<feature type="transmembrane region" description="Helical" evidence="6">
    <location>
        <begin position="218"/>
        <end position="238"/>
    </location>
</feature>
<proteinExistence type="predicted"/>
<evidence type="ECO:0000256" key="4">
    <source>
        <dbReference type="ARBA" id="ARBA00022989"/>
    </source>
</evidence>
<keyword evidence="2" id="KW-1003">Cell membrane</keyword>
<dbReference type="AlphaFoldDB" id="A0A7I9VEZ3"/>
<sequence>MHHHGYDCCAITGGTHLPLPVLALCAVLAIAVIGYAVVATQLGDRWPARRIGWFALGAASVASSCLIMADGSQPLLGHVASMVVAPVFLVLARPLRMVLRGCAADDRRRVARLAIRLRRMHLHNRPTWVAAEYVLSMAFMVSPAMMLLGSSLVVHLAMMLYMVACGIGFFRTVLGVPIWGTVHPRAVRARIAWAATAGMALIGWVLTMWPAAAGVTTAQAVTFTVATVGVTGAAALSVRDGSAAHVSVRIAPHDVTSRGMEGVG</sequence>
<feature type="transmembrane region" description="Helical" evidence="6">
    <location>
        <begin position="191"/>
        <end position="212"/>
    </location>
</feature>
<dbReference type="GO" id="GO:0005886">
    <property type="term" value="C:plasma membrane"/>
    <property type="evidence" value="ECO:0007669"/>
    <property type="project" value="UniProtKB-SubCell"/>
</dbReference>
<dbReference type="InterPro" id="IPR019108">
    <property type="entry name" value="Caa3_assmbl_CtaG-rel"/>
</dbReference>
<evidence type="ECO:0000256" key="3">
    <source>
        <dbReference type="ARBA" id="ARBA00022692"/>
    </source>
</evidence>
<evidence type="ECO:0000256" key="5">
    <source>
        <dbReference type="ARBA" id="ARBA00023136"/>
    </source>
</evidence>
<organism evidence="7 8">
    <name type="scientific">Gordonia spumicola</name>
    <dbReference type="NCBI Taxonomy" id="589161"/>
    <lineage>
        <taxon>Bacteria</taxon>
        <taxon>Bacillati</taxon>
        <taxon>Actinomycetota</taxon>
        <taxon>Actinomycetes</taxon>
        <taxon>Mycobacteriales</taxon>
        <taxon>Gordoniaceae</taxon>
        <taxon>Gordonia</taxon>
    </lineage>
</organism>
<accession>A0A7I9VEZ3</accession>
<feature type="transmembrane region" description="Helical" evidence="6">
    <location>
        <begin position="51"/>
        <end position="69"/>
    </location>
</feature>
<keyword evidence="3 6" id="KW-0812">Transmembrane</keyword>
<keyword evidence="8" id="KW-1185">Reference proteome</keyword>
<keyword evidence="4 6" id="KW-1133">Transmembrane helix</keyword>
<feature type="transmembrane region" description="Helical" evidence="6">
    <location>
        <begin position="75"/>
        <end position="92"/>
    </location>
</feature>
<evidence type="ECO:0008006" key="9">
    <source>
        <dbReference type="Google" id="ProtNLM"/>
    </source>
</evidence>
<evidence type="ECO:0000256" key="2">
    <source>
        <dbReference type="ARBA" id="ARBA00022475"/>
    </source>
</evidence>